<dbReference type="GO" id="GO:0005506">
    <property type="term" value="F:iron ion binding"/>
    <property type="evidence" value="ECO:0007669"/>
    <property type="project" value="InterPro"/>
</dbReference>
<keyword evidence="10" id="KW-1185">Reference proteome</keyword>
<dbReference type="PANTHER" id="PTHR24289">
    <property type="entry name" value="STEROID 17-ALPHA-HYDROXYLASE/17,20 LYASE"/>
    <property type="match status" value="1"/>
</dbReference>
<dbReference type="PROSITE" id="PS00086">
    <property type="entry name" value="CYTOCHROME_P450"/>
    <property type="match status" value="1"/>
</dbReference>
<reference evidence="9" key="1">
    <citation type="journal article" date="2019" name="bioRxiv">
        <title>The Genome of the Zebra Mussel, Dreissena polymorpha: A Resource for Invasive Species Research.</title>
        <authorList>
            <person name="McCartney M.A."/>
            <person name="Auch B."/>
            <person name="Kono T."/>
            <person name="Mallez S."/>
            <person name="Zhang Y."/>
            <person name="Obille A."/>
            <person name="Becker A."/>
            <person name="Abrahante J.E."/>
            <person name="Garbe J."/>
            <person name="Badalamenti J.P."/>
            <person name="Herman A."/>
            <person name="Mangelson H."/>
            <person name="Liachko I."/>
            <person name="Sullivan S."/>
            <person name="Sone E.D."/>
            <person name="Koren S."/>
            <person name="Silverstein K.A.T."/>
            <person name="Beckman K.B."/>
            <person name="Gohl D.M."/>
        </authorList>
    </citation>
    <scope>NUCLEOTIDE SEQUENCE</scope>
    <source>
        <strain evidence="9">Duluth1</strain>
        <tissue evidence="9">Whole animal</tissue>
    </source>
</reference>
<comment type="caution">
    <text evidence="9">The sequence shown here is derived from an EMBL/GenBank/DDBJ whole genome shotgun (WGS) entry which is preliminary data.</text>
</comment>
<dbReference type="InterPro" id="IPR036396">
    <property type="entry name" value="Cyt_P450_sf"/>
</dbReference>
<evidence type="ECO:0000256" key="5">
    <source>
        <dbReference type="ARBA" id="ARBA00023004"/>
    </source>
</evidence>
<keyword evidence="3 7" id="KW-0479">Metal-binding</keyword>
<evidence type="ECO:0000256" key="4">
    <source>
        <dbReference type="ARBA" id="ARBA00023002"/>
    </source>
</evidence>
<gene>
    <name evidence="9" type="ORF">DPMN_128678</name>
</gene>
<dbReference type="InterPro" id="IPR017972">
    <property type="entry name" value="Cyt_P450_CS"/>
</dbReference>
<evidence type="ECO:0000256" key="1">
    <source>
        <dbReference type="ARBA" id="ARBA00010617"/>
    </source>
</evidence>
<dbReference type="PRINTS" id="PR00385">
    <property type="entry name" value="P450"/>
</dbReference>
<reference evidence="9" key="2">
    <citation type="submission" date="2020-11" db="EMBL/GenBank/DDBJ databases">
        <authorList>
            <person name="McCartney M.A."/>
            <person name="Auch B."/>
            <person name="Kono T."/>
            <person name="Mallez S."/>
            <person name="Becker A."/>
            <person name="Gohl D.M."/>
            <person name="Silverstein K.A.T."/>
            <person name="Koren S."/>
            <person name="Bechman K.B."/>
            <person name="Herman A."/>
            <person name="Abrahante J.E."/>
            <person name="Garbe J."/>
        </authorList>
    </citation>
    <scope>NUCLEOTIDE SEQUENCE</scope>
    <source>
        <strain evidence="9">Duluth1</strain>
        <tissue evidence="9">Whole animal</tissue>
    </source>
</reference>
<evidence type="ECO:0000256" key="7">
    <source>
        <dbReference type="PIRSR" id="PIRSR602401-1"/>
    </source>
</evidence>
<proteinExistence type="inferred from homology"/>
<name>A0A9D4H3L3_DREPO</name>
<organism evidence="9 10">
    <name type="scientific">Dreissena polymorpha</name>
    <name type="common">Zebra mussel</name>
    <name type="synonym">Mytilus polymorpha</name>
    <dbReference type="NCBI Taxonomy" id="45954"/>
    <lineage>
        <taxon>Eukaryota</taxon>
        <taxon>Metazoa</taxon>
        <taxon>Spiralia</taxon>
        <taxon>Lophotrochozoa</taxon>
        <taxon>Mollusca</taxon>
        <taxon>Bivalvia</taxon>
        <taxon>Autobranchia</taxon>
        <taxon>Heteroconchia</taxon>
        <taxon>Euheterodonta</taxon>
        <taxon>Imparidentia</taxon>
        <taxon>Neoheterodontei</taxon>
        <taxon>Myida</taxon>
        <taxon>Dreissenoidea</taxon>
        <taxon>Dreissenidae</taxon>
        <taxon>Dreissena</taxon>
    </lineage>
</organism>
<dbReference type="PRINTS" id="PR00463">
    <property type="entry name" value="EP450I"/>
</dbReference>
<evidence type="ECO:0000256" key="8">
    <source>
        <dbReference type="RuleBase" id="RU000461"/>
    </source>
</evidence>
<accession>A0A9D4H3L3</accession>
<dbReference type="Pfam" id="PF00067">
    <property type="entry name" value="p450"/>
    <property type="match status" value="1"/>
</dbReference>
<feature type="binding site" description="axial binding residue" evidence="7">
    <location>
        <position position="452"/>
    </location>
    <ligand>
        <name>heme</name>
        <dbReference type="ChEBI" id="CHEBI:30413"/>
    </ligand>
    <ligandPart>
        <name>Fe</name>
        <dbReference type="ChEBI" id="CHEBI:18248"/>
    </ligandPart>
</feature>
<evidence type="ECO:0000313" key="10">
    <source>
        <dbReference type="Proteomes" id="UP000828390"/>
    </source>
</evidence>
<evidence type="ECO:0000256" key="3">
    <source>
        <dbReference type="ARBA" id="ARBA00022723"/>
    </source>
</evidence>
<evidence type="ECO:0000256" key="6">
    <source>
        <dbReference type="ARBA" id="ARBA00023033"/>
    </source>
</evidence>
<comment type="cofactor">
    <cofactor evidence="7">
        <name>heme</name>
        <dbReference type="ChEBI" id="CHEBI:30413"/>
    </cofactor>
</comment>
<evidence type="ECO:0000313" key="9">
    <source>
        <dbReference type="EMBL" id="KAH3826768.1"/>
    </source>
</evidence>
<dbReference type="GO" id="GO:0042446">
    <property type="term" value="P:hormone biosynthetic process"/>
    <property type="evidence" value="ECO:0007669"/>
    <property type="project" value="TreeGrafter"/>
</dbReference>
<keyword evidence="5 7" id="KW-0408">Iron</keyword>
<dbReference type="GO" id="GO:0042448">
    <property type="term" value="P:progesterone metabolic process"/>
    <property type="evidence" value="ECO:0007669"/>
    <property type="project" value="TreeGrafter"/>
</dbReference>
<sequence>MALQVMSLIQSTCQKLKGVTLNALTGTLRKGGSSRVLRGPKGLPVLGNSIELDASQAHQLFTRWSKQYGKIFRLKVFGKNVVVISDANTLRAAFSSGALGKHLNDRAENITKEVFYGRKHMGFANLNDQTVFLRNVLRRKVLHYQMCNSIFVEACSTTISNFAMNLNNGAETIDPDALIKEFLTQLNSTILIGESLPDDDPEVEALWEFIDSLYRLLPPSIDAPLRAFPCLRHLPIKHGRYFRSAIDARDRVTRRYFDTQKSTYKEGHLRGLIDICLRIQQQALATSGTSWLTDDYIKGLMLDTVVAGMSEMIKSIRMLILLMCRHQDVQSRVNTEIRDVIGPVGTPSTNHREAMTYTQAVIMEMLRYVSQTPLAIPHKCNEDVVLDGYAILKDTAILPNIWGIHHDEDVWGDPWDFRPERFLCAEDGKKLLPADHKFMKTLIPFSVGKRRCPGEDFAMSRLFLVLTSLLQHLHFRPPEGEEFPSVDPRHYIREYPYPLPLYKCRVEVRIDC</sequence>
<evidence type="ECO:0000256" key="2">
    <source>
        <dbReference type="ARBA" id="ARBA00022617"/>
    </source>
</evidence>
<dbReference type="Proteomes" id="UP000828390">
    <property type="component" value="Unassembled WGS sequence"/>
</dbReference>
<dbReference type="PANTHER" id="PTHR24289:SF1">
    <property type="entry name" value="STEROID 17-ALPHA-HYDROXYLASE_17,20 LYASE"/>
    <property type="match status" value="1"/>
</dbReference>
<keyword evidence="4 8" id="KW-0560">Oxidoreductase</keyword>
<dbReference type="InterPro" id="IPR002401">
    <property type="entry name" value="Cyt_P450_E_grp-I"/>
</dbReference>
<dbReference type="EMBL" id="JAIWYP010000005">
    <property type="protein sequence ID" value="KAH3826768.1"/>
    <property type="molecule type" value="Genomic_DNA"/>
</dbReference>
<evidence type="ECO:0008006" key="11">
    <source>
        <dbReference type="Google" id="ProtNLM"/>
    </source>
</evidence>
<comment type="similarity">
    <text evidence="1 8">Belongs to the cytochrome P450 family.</text>
</comment>
<keyword evidence="2 7" id="KW-0349">Heme</keyword>
<dbReference type="InterPro" id="IPR001128">
    <property type="entry name" value="Cyt_P450"/>
</dbReference>
<dbReference type="AlphaFoldDB" id="A0A9D4H3L3"/>
<keyword evidence="6 8" id="KW-0503">Monooxygenase</keyword>
<dbReference type="GO" id="GO:0020037">
    <property type="term" value="F:heme binding"/>
    <property type="evidence" value="ECO:0007669"/>
    <property type="project" value="InterPro"/>
</dbReference>
<dbReference type="SUPFAM" id="SSF48264">
    <property type="entry name" value="Cytochrome P450"/>
    <property type="match status" value="1"/>
</dbReference>
<dbReference type="GO" id="GO:0004508">
    <property type="term" value="F:steroid 17-alpha-monooxygenase activity"/>
    <property type="evidence" value="ECO:0007669"/>
    <property type="project" value="TreeGrafter"/>
</dbReference>
<dbReference type="Gene3D" id="1.10.630.10">
    <property type="entry name" value="Cytochrome P450"/>
    <property type="match status" value="1"/>
</dbReference>
<protein>
    <recommendedName>
        <fullName evidence="11">Cytochrome P450</fullName>
    </recommendedName>
</protein>